<dbReference type="AlphaFoldDB" id="A0A3M8B960"/>
<evidence type="ECO:0000313" key="1">
    <source>
        <dbReference type="EMBL" id="RNB59375.1"/>
    </source>
</evidence>
<accession>A0A3M8B960</accession>
<comment type="caution">
    <text evidence="1">The sequence shown here is derived from an EMBL/GenBank/DDBJ whole genome shotgun (WGS) entry which is preliminary data.</text>
</comment>
<organism evidence="1 2">
    <name type="scientific">Brevibacillus gelatini</name>
    <dbReference type="NCBI Taxonomy" id="1655277"/>
    <lineage>
        <taxon>Bacteria</taxon>
        <taxon>Bacillati</taxon>
        <taxon>Bacillota</taxon>
        <taxon>Bacilli</taxon>
        <taxon>Bacillales</taxon>
        <taxon>Paenibacillaceae</taxon>
        <taxon>Brevibacillus</taxon>
    </lineage>
</organism>
<dbReference type="Proteomes" id="UP000268829">
    <property type="component" value="Unassembled WGS sequence"/>
</dbReference>
<sequence length="194" mass="23348">MSIQNVSDRERYVQEQFNLWNEKFNIPFEHEYELKKYFELQHQYDNTPDEHVKTKRELLDMMNKLKYHLPRLKPKLNNELYEKLLKASVTRQLVEIYSVDRCTGKTSTLIKFAKEFDIAVAVPFSEIAEKLRGEYGYERIYGLNELKYKNERQIVIDEGIDMYKLRELTESMKLEIVTGFIEGRFVNAKKLFNR</sequence>
<evidence type="ECO:0000313" key="2">
    <source>
        <dbReference type="Proteomes" id="UP000268829"/>
    </source>
</evidence>
<proteinExistence type="predicted"/>
<gene>
    <name evidence="1" type="ORF">EDM57_04325</name>
</gene>
<dbReference type="RefSeq" id="WP_122903542.1">
    <property type="nucleotide sequence ID" value="NZ_RHHS01000013.1"/>
</dbReference>
<dbReference type="OrthoDB" id="10004525at2"/>
<name>A0A3M8B960_9BACL</name>
<dbReference type="EMBL" id="RHHS01000013">
    <property type="protein sequence ID" value="RNB59375.1"/>
    <property type="molecule type" value="Genomic_DNA"/>
</dbReference>
<reference evidence="1 2" key="1">
    <citation type="submission" date="2018-10" db="EMBL/GenBank/DDBJ databases">
        <title>Phylogenomics of Brevibacillus.</title>
        <authorList>
            <person name="Dunlap C."/>
        </authorList>
    </citation>
    <scope>NUCLEOTIDE SEQUENCE [LARGE SCALE GENOMIC DNA]</scope>
    <source>
        <strain evidence="1 2">DSM 100115</strain>
    </source>
</reference>
<protein>
    <submittedName>
        <fullName evidence="1">Uncharacterized protein</fullName>
    </submittedName>
</protein>
<keyword evidence="2" id="KW-1185">Reference proteome</keyword>